<dbReference type="PROSITE" id="PS51729">
    <property type="entry name" value="GNAT_YJDJ"/>
    <property type="match status" value="1"/>
</dbReference>
<dbReference type="InterPro" id="IPR031165">
    <property type="entry name" value="GNAT_YJDJ"/>
</dbReference>
<feature type="domain" description="N-acetyltransferase" evidence="2">
    <location>
        <begin position="5"/>
        <end position="91"/>
    </location>
</feature>
<dbReference type="Gene3D" id="3.40.630.30">
    <property type="match status" value="1"/>
</dbReference>
<protein>
    <submittedName>
        <fullName evidence="3">N-acetyltransferase</fullName>
    </submittedName>
</protein>
<dbReference type="Pfam" id="PF14542">
    <property type="entry name" value="Acetyltransf_CG"/>
    <property type="match status" value="1"/>
</dbReference>
<dbReference type="RefSeq" id="WP_241913718.1">
    <property type="nucleotide sequence ID" value="NZ_CP093326.1"/>
</dbReference>
<feature type="region of interest" description="Disordered" evidence="1">
    <location>
        <begin position="109"/>
        <end position="133"/>
    </location>
</feature>
<dbReference type="SUPFAM" id="SSF55729">
    <property type="entry name" value="Acyl-CoA N-acyltransferases (Nat)"/>
    <property type="match status" value="1"/>
</dbReference>
<dbReference type="EMBL" id="CP093326">
    <property type="protein sequence ID" value="UNK45514.1"/>
    <property type="molecule type" value="Genomic_DNA"/>
</dbReference>
<evidence type="ECO:0000313" key="4">
    <source>
        <dbReference type="Proteomes" id="UP000829069"/>
    </source>
</evidence>
<evidence type="ECO:0000259" key="2">
    <source>
        <dbReference type="PROSITE" id="PS51729"/>
    </source>
</evidence>
<keyword evidence="4" id="KW-1185">Reference proteome</keyword>
<evidence type="ECO:0000313" key="3">
    <source>
        <dbReference type="EMBL" id="UNK45514.1"/>
    </source>
</evidence>
<organism evidence="3 4">
    <name type="scientific">Arthrobacter sulfonylureivorans</name>
    <dbReference type="NCBI Taxonomy" id="2486855"/>
    <lineage>
        <taxon>Bacteria</taxon>
        <taxon>Bacillati</taxon>
        <taxon>Actinomycetota</taxon>
        <taxon>Actinomycetes</taxon>
        <taxon>Micrococcales</taxon>
        <taxon>Micrococcaceae</taxon>
        <taxon>Arthrobacter</taxon>
    </lineage>
</organism>
<dbReference type="Proteomes" id="UP000829069">
    <property type="component" value="Chromosome"/>
</dbReference>
<dbReference type="InterPro" id="IPR016181">
    <property type="entry name" value="Acyl_CoA_acyltransferase"/>
</dbReference>
<evidence type="ECO:0000256" key="1">
    <source>
        <dbReference type="SAM" id="MobiDB-lite"/>
    </source>
</evidence>
<feature type="compositionally biased region" description="Low complexity" evidence="1">
    <location>
        <begin position="118"/>
        <end position="133"/>
    </location>
</feature>
<name>A0ABY3WCS5_9MICC</name>
<reference evidence="3 4" key="1">
    <citation type="submission" date="2022-03" db="EMBL/GenBank/DDBJ databases">
        <title>Isotopic signatures of nitrous oxide derived from detoxification processes.</title>
        <authorList>
            <person name="Behrendt U."/>
            <person name="Buchen C."/>
            <person name="Well R."/>
            <person name="Ulrich A."/>
            <person name="Rohe L."/>
            <person name="Kolb S."/>
            <person name="Schloter M."/>
            <person name="Horn M.A."/>
            <person name="Augustin J."/>
        </authorList>
    </citation>
    <scope>NUCLEOTIDE SEQUENCE [LARGE SCALE GENOMIC DNA]</scope>
    <source>
        <strain evidence="3 4">S4-C24</strain>
    </source>
</reference>
<proteinExistence type="predicted"/>
<sequence length="133" mass="15250">MQVIRDNYGASRFDAYVDGEVAASLQYKIQDGEMWLLEIKEDRWHRGLGLGEPLVRRALAEAHRRRLRVLPFCSEARQQVFGHPVFLQLVPQEQRSRFHKSWALEGKSRAARRRRRVPAAAVRASAGSKAGSR</sequence>
<accession>A0ABY3WCS5</accession>
<gene>
    <name evidence="3" type="ORF">MNQ99_16590</name>
</gene>